<sequence length="434" mass="48082">MKKFSKQIVASSIFIIGFVSSLLAQPAQTLIDVNIAPEKSDWVYKPNEKAKFNLSVTKNNIPVQNVSVWYEVGPEMMPPLKKENIVLKNGTATIDGGTLKEAGFLRCRVVATYEGKEYAGLATAAFNPEGIRPTTDEPKDFIGFWDEAKAANAKIPMDAKVRLLPERCTEKINVYEVNIQNYKPGTRLFGVLCVPKAAGKYPAILRVPGAGVRPYNGDTGNAEKGVITFEIGIHGIPVTMDASVYDNIRTASLDGYQNYNLDDKDRYYYKRVYLGCVRAVDYIFSLPEFDGNNIVVLGGSQGGALSIVTAALDNRIKGLVAFYPALSDVTGYLHNRAGGWPHFFNAANLSFNNSPQKIETSKYYDVVNFARHLKVPGFYSWGYNDVTCPPTSMYAAYNVITAPKTLFLVEETGHWTYPEQWGMAYEFALNILGK</sequence>
<comment type="caution">
    <text evidence="2">The sequence shown here is derived from an EMBL/GenBank/DDBJ whole genome shotgun (WGS) entry which is preliminary data.</text>
</comment>
<dbReference type="Pfam" id="PF05448">
    <property type="entry name" value="AXE1"/>
    <property type="match status" value="1"/>
</dbReference>
<reference evidence="2" key="1">
    <citation type="submission" date="2019-08" db="EMBL/GenBank/DDBJ databases">
        <authorList>
            <person name="Kucharzyk K."/>
            <person name="Murdoch R.W."/>
            <person name="Higgins S."/>
            <person name="Loffler F."/>
        </authorList>
    </citation>
    <scope>NUCLEOTIDE SEQUENCE</scope>
</reference>
<name>A0A644YZB1_9ZZZZ</name>
<dbReference type="Gene3D" id="3.40.50.1820">
    <property type="entry name" value="alpha/beta hydrolase"/>
    <property type="match status" value="1"/>
</dbReference>
<organism evidence="2">
    <name type="scientific">bioreactor metagenome</name>
    <dbReference type="NCBI Taxonomy" id="1076179"/>
    <lineage>
        <taxon>unclassified sequences</taxon>
        <taxon>metagenomes</taxon>
        <taxon>ecological metagenomes</taxon>
    </lineage>
</organism>
<dbReference type="EMBL" id="VSSQ01006817">
    <property type="protein sequence ID" value="MPM33950.1"/>
    <property type="molecule type" value="Genomic_DNA"/>
</dbReference>
<dbReference type="SUPFAM" id="SSF53474">
    <property type="entry name" value="alpha/beta-Hydrolases"/>
    <property type="match status" value="1"/>
</dbReference>
<dbReference type="GO" id="GO:0052689">
    <property type="term" value="F:carboxylic ester hydrolase activity"/>
    <property type="evidence" value="ECO:0007669"/>
    <property type="project" value="TreeGrafter"/>
</dbReference>
<dbReference type="InterPro" id="IPR039069">
    <property type="entry name" value="CE7"/>
</dbReference>
<evidence type="ECO:0000313" key="2">
    <source>
        <dbReference type="EMBL" id="MPM33950.1"/>
    </source>
</evidence>
<accession>A0A644YZB1</accession>
<protein>
    <submittedName>
        <fullName evidence="2">Acetyl esterase Axe7A</fullName>
        <ecNumber evidence="2">3.1.1.-</ecNumber>
    </submittedName>
</protein>
<dbReference type="InterPro" id="IPR008391">
    <property type="entry name" value="AXE1_dom"/>
</dbReference>
<proteinExistence type="predicted"/>
<dbReference type="AlphaFoldDB" id="A0A644YZB1"/>
<gene>
    <name evidence="2" type="primary">axe7A_4</name>
    <name evidence="2" type="ORF">SDC9_80531</name>
</gene>
<dbReference type="InterPro" id="IPR029058">
    <property type="entry name" value="AB_hydrolase_fold"/>
</dbReference>
<dbReference type="PANTHER" id="PTHR40111:SF1">
    <property type="entry name" value="CEPHALOSPORIN-C DEACETYLASE"/>
    <property type="match status" value="1"/>
</dbReference>
<dbReference type="GO" id="GO:0005976">
    <property type="term" value="P:polysaccharide metabolic process"/>
    <property type="evidence" value="ECO:0007669"/>
    <property type="project" value="TreeGrafter"/>
</dbReference>
<keyword evidence="2" id="KW-0378">Hydrolase</keyword>
<dbReference type="PANTHER" id="PTHR40111">
    <property type="entry name" value="CEPHALOSPORIN-C DEACETYLASE"/>
    <property type="match status" value="1"/>
</dbReference>
<evidence type="ECO:0000259" key="1">
    <source>
        <dbReference type="Pfam" id="PF05448"/>
    </source>
</evidence>
<feature type="domain" description="Acetyl xylan esterase" evidence="1">
    <location>
        <begin position="132"/>
        <end position="416"/>
    </location>
</feature>
<dbReference type="EC" id="3.1.1.-" evidence="2"/>